<keyword evidence="4" id="KW-0378">Hydrolase</keyword>
<organism evidence="9 10">
    <name type="scientific">Aerophobetes bacterium</name>
    <dbReference type="NCBI Taxonomy" id="2030807"/>
    <lineage>
        <taxon>Bacteria</taxon>
        <taxon>Candidatus Aerophobota</taxon>
    </lineage>
</organism>
<feature type="domain" description="Phosphatidic acid phosphatase type 2/haloperoxidase" evidence="8">
    <location>
        <begin position="88"/>
        <end position="197"/>
    </location>
</feature>
<feature type="transmembrane region" description="Helical" evidence="7">
    <location>
        <begin position="57"/>
        <end position="73"/>
    </location>
</feature>
<dbReference type="AlphaFoldDB" id="A0A523QJG3"/>
<proteinExistence type="predicted"/>
<keyword evidence="3 7" id="KW-0812">Transmembrane</keyword>
<dbReference type="InterPro" id="IPR036938">
    <property type="entry name" value="PAP2/HPO_sf"/>
</dbReference>
<dbReference type="GO" id="GO:0016787">
    <property type="term" value="F:hydrolase activity"/>
    <property type="evidence" value="ECO:0007669"/>
    <property type="project" value="UniProtKB-KW"/>
</dbReference>
<evidence type="ECO:0000256" key="5">
    <source>
        <dbReference type="ARBA" id="ARBA00022989"/>
    </source>
</evidence>
<dbReference type="SMART" id="SM00014">
    <property type="entry name" value="acidPPc"/>
    <property type="match status" value="1"/>
</dbReference>
<dbReference type="SUPFAM" id="SSF48317">
    <property type="entry name" value="Acid phosphatase/Vanadium-dependent haloperoxidase"/>
    <property type="match status" value="1"/>
</dbReference>
<reference evidence="9 10" key="1">
    <citation type="submission" date="2019-03" db="EMBL/GenBank/DDBJ databases">
        <title>Metabolic potential of uncultured bacteria and archaea associated with petroleum seepage in deep-sea sediments.</title>
        <authorList>
            <person name="Dong X."/>
            <person name="Hubert C."/>
        </authorList>
    </citation>
    <scope>NUCLEOTIDE SEQUENCE [LARGE SCALE GENOMIC DNA]</scope>
    <source>
        <strain evidence="9">E44_bin92</strain>
    </source>
</reference>
<dbReference type="PANTHER" id="PTHR14969">
    <property type="entry name" value="SPHINGOSINE-1-PHOSPHATE PHOSPHOHYDROLASE"/>
    <property type="match status" value="1"/>
</dbReference>
<dbReference type="Pfam" id="PF01569">
    <property type="entry name" value="PAP2"/>
    <property type="match status" value="1"/>
</dbReference>
<feature type="transmembrane region" description="Helical" evidence="7">
    <location>
        <begin position="7"/>
        <end position="26"/>
    </location>
</feature>
<evidence type="ECO:0000256" key="1">
    <source>
        <dbReference type="ARBA" id="ARBA00004651"/>
    </source>
</evidence>
<evidence type="ECO:0000256" key="2">
    <source>
        <dbReference type="ARBA" id="ARBA00022475"/>
    </source>
</evidence>
<evidence type="ECO:0000313" key="9">
    <source>
        <dbReference type="EMBL" id="TES85818.1"/>
    </source>
</evidence>
<evidence type="ECO:0000256" key="4">
    <source>
        <dbReference type="ARBA" id="ARBA00022801"/>
    </source>
</evidence>
<feature type="transmembrane region" description="Helical" evidence="7">
    <location>
        <begin position="152"/>
        <end position="170"/>
    </location>
</feature>
<dbReference type="EMBL" id="SOKU01000167">
    <property type="protein sequence ID" value="TES85818.1"/>
    <property type="molecule type" value="Genomic_DNA"/>
</dbReference>
<dbReference type="Proteomes" id="UP000320781">
    <property type="component" value="Unassembled WGS sequence"/>
</dbReference>
<protein>
    <submittedName>
        <fullName evidence="9">Phosphatase PAP2 family protein</fullName>
    </submittedName>
</protein>
<keyword evidence="2" id="KW-1003">Cell membrane</keyword>
<keyword evidence="6 7" id="KW-0472">Membrane</keyword>
<comment type="subcellular location">
    <subcellularLocation>
        <location evidence="1">Cell membrane</location>
        <topology evidence="1">Multi-pass membrane protein</topology>
    </subcellularLocation>
</comment>
<evidence type="ECO:0000313" key="10">
    <source>
        <dbReference type="Proteomes" id="UP000320781"/>
    </source>
</evidence>
<feature type="transmembrane region" description="Helical" evidence="7">
    <location>
        <begin position="85"/>
        <end position="106"/>
    </location>
</feature>
<comment type="caution">
    <text evidence="9">The sequence shown here is derived from an EMBL/GenBank/DDBJ whole genome shotgun (WGS) entry which is preliminary data.</text>
</comment>
<feature type="transmembrane region" description="Helical" evidence="7">
    <location>
        <begin position="182"/>
        <end position="201"/>
    </location>
</feature>
<dbReference type="GO" id="GO:0005886">
    <property type="term" value="C:plasma membrane"/>
    <property type="evidence" value="ECO:0007669"/>
    <property type="project" value="UniProtKB-SubCell"/>
</dbReference>
<dbReference type="InterPro" id="IPR000326">
    <property type="entry name" value="PAP2/HPO"/>
</dbReference>
<accession>A0A523QJG3</accession>
<name>A0A523QJG3_UNCAE</name>
<sequence>MPDLYKKTAICAAITAVIYLVLFFFFDKPIGLWINDNWSGTWITYWGNHISNLANGSYVRLGIALCFILILIYDPRLKRRWTRSLLYICISVAIAVVIGDGLKYLLGRHRPTMLFEQNLYGLHFFSTEWALNSTPSGHTIRAFSILTSLSMLYRRFAVVFISIAILIGVSRVVVTDHYPSDVVFGAFIGVFTALWVYKYFFREESKSEVSSKSVEVIGGGEYPSC</sequence>
<evidence type="ECO:0000256" key="3">
    <source>
        <dbReference type="ARBA" id="ARBA00022692"/>
    </source>
</evidence>
<gene>
    <name evidence="9" type="ORF">E3J95_03560</name>
</gene>
<evidence type="ECO:0000256" key="6">
    <source>
        <dbReference type="ARBA" id="ARBA00023136"/>
    </source>
</evidence>
<evidence type="ECO:0000256" key="7">
    <source>
        <dbReference type="SAM" id="Phobius"/>
    </source>
</evidence>
<dbReference type="PANTHER" id="PTHR14969:SF62">
    <property type="entry name" value="DECAPRENYLPHOSPHORYL-5-PHOSPHORIBOSE PHOSPHATASE RV3807C-RELATED"/>
    <property type="match status" value="1"/>
</dbReference>
<dbReference type="Gene3D" id="1.20.144.10">
    <property type="entry name" value="Phosphatidic acid phosphatase type 2/haloperoxidase"/>
    <property type="match status" value="2"/>
</dbReference>
<evidence type="ECO:0000259" key="8">
    <source>
        <dbReference type="SMART" id="SM00014"/>
    </source>
</evidence>
<keyword evidence="5 7" id="KW-1133">Transmembrane helix</keyword>